<dbReference type="EC" id="3.1.2.-" evidence="3"/>
<accession>A0ABW5TY40</accession>
<dbReference type="Gene3D" id="3.10.129.10">
    <property type="entry name" value="Hotdog Thioesterase"/>
    <property type="match status" value="1"/>
</dbReference>
<dbReference type="EMBL" id="JBHULV010000056">
    <property type="protein sequence ID" value="MFD2733518.1"/>
    <property type="molecule type" value="Genomic_DNA"/>
</dbReference>
<dbReference type="InterPro" id="IPR006684">
    <property type="entry name" value="YbgC/YbaW"/>
</dbReference>
<reference evidence="4" key="1">
    <citation type="journal article" date="2019" name="Int. J. Syst. Evol. Microbiol.">
        <title>The Global Catalogue of Microorganisms (GCM) 10K type strain sequencing project: providing services to taxonomists for standard genome sequencing and annotation.</title>
        <authorList>
            <consortium name="The Broad Institute Genomics Platform"/>
            <consortium name="The Broad Institute Genome Sequencing Center for Infectious Disease"/>
            <person name="Wu L."/>
            <person name="Ma J."/>
        </authorList>
    </citation>
    <scope>NUCLEOTIDE SEQUENCE [LARGE SCALE GENOMIC DNA]</scope>
    <source>
        <strain evidence="4">KCTC 42456</strain>
    </source>
</reference>
<dbReference type="PANTHER" id="PTHR31793">
    <property type="entry name" value="4-HYDROXYBENZOYL-COA THIOESTERASE FAMILY MEMBER"/>
    <property type="match status" value="1"/>
</dbReference>
<evidence type="ECO:0000256" key="1">
    <source>
        <dbReference type="ARBA" id="ARBA00005953"/>
    </source>
</evidence>
<keyword evidence="2 3" id="KW-0378">Hydrolase</keyword>
<dbReference type="CDD" id="cd00586">
    <property type="entry name" value="4HBT"/>
    <property type="match status" value="1"/>
</dbReference>
<comment type="similarity">
    <text evidence="1">Belongs to the 4-hydroxybenzoyl-CoA thioesterase family.</text>
</comment>
<keyword evidence="4" id="KW-1185">Reference proteome</keyword>
<dbReference type="SUPFAM" id="SSF54637">
    <property type="entry name" value="Thioesterase/thiol ester dehydrase-isomerase"/>
    <property type="match status" value="1"/>
</dbReference>
<evidence type="ECO:0000313" key="4">
    <source>
        <dbReference type="Proteomes" id="UP001597546"/>
    </source>
</evidence>
<evidence type="ECO:0000313" key="3">
    <source>
        <dbReference type="EMBL" id="MFD2733518.1"/>
    </source>
</evidence>
<dbReference type="Pfam" id="PF13279">
    <property type="entry name" value="4HBT_2"/>
    <property type="match status" value="1"/>
</dbReference>
<dbReference type="GO" id="GO:0016787">
    <property type="term" value="F:hydrolase activity"/>
    <property type="evidence" value="ECO:0007669"/>
    <property type="project" value="UniProtKB-KW"/>
</dbReference>
<dbReference type="PIRSF" id="PIRSF003230">
    <property type="entry name" value="YbgC"/>
    <property type="match status" value="1"/>
</dbReference>
<dbReference type="RefSeq" id="WP_379045128.1">
    <property type="nucleotide sequence ID" value="NZ_JBHSKW010000051.1"/>
</dbReference>
<gene>
    <name evidence="3" type="ORF">ACFSSE_17545</name>
</gene>
<dbReference type="NCBIfam" id="TIGR00051">
    <property type="entry name" value="YbgC/FadM family acyl-CoA thioesterase"/>
    <property type="match status" value="1"/>
</dbReference>
<comment type="caution">
    <text evidence="3">The sequence shown here is derived from an EMBL/GenBank/DDBJ whole genome shotgun (WGS) entry which is preliminary data.</text>
</comment>
<protein>
    <submittedName>
        <fullName evidence="3">Acyl-CoA thioesterase</fullName>
        <ecNumber evidence="3">3.1.2.-</ecNumber>
    </submittedName>
</protein>
<proteinExistence type="inferred from homology"/>
<dbReference type="InterPro" id="IPR050563">
    <property type="entry name" value="4-hydroxybenzoyl-CoA_TE"/>
</dbReference>
<name>A0ABW5TY40_9SPHI</name>
<sequence>MFSFETTIRVRYADTDQMGYVYYGNYAEMYEVARTEMLRSLGMTYKSMEQDGVMMPVLELKCKYIKPALYDDIITVKVIIEEKPGVRIIFKYELYNQDKVLINLGETTLVFVDIAKNKPCVAPKNFLDRIETYFS</sequence>
<evidence type="ECO:0000256" key="2">
    <source>
        <dbReference type="ARBA" id="ARBA00022801"/>
    </source>
</evidence>
<organism evidence="3 4">
    <name type="scientific">Pedobacter alpinus</name>
    <dbReference type="NCBI Taxonomy" id="1590643"/>
    <lineage>
        <taxon>Bacteria</taxon>
        <taxon>Pseudomonadati</taxon>
        <taxon>Bacteroidota</taxon>
        <taxon>Sphingobacteriia</taxon>
        <taxon>Sphingobacteriales</taxon>
        <taxon>Sphingobacteriaceae</taxon>
        <taxon>Pedobacter</taxon>
    </lineage>
</organism>
<dbReference type="PANTHER" id="PTHR31793:SF27">
    <property type="entry name" value="NOVEL THIOESTERASE SUPERFAMILY DOMAIN AND SAPOSIN A-TYPE DOMAIN CONTAINING PROTEIN (0610012H03RIK)"/>
    <property type="match status" value="1"/>
</dbReference>
<dbReference type="Proteomes" id="UP001597546">
    <property type="component" value="Unassembled WGS sequence"/>
</dbReference>
<dbReference type="InterPro" id="IPR029069">
    <property type="entry name" value="HotDog_dom_sf"/>
</dbReference>